<evidence type="ECO:0000256" key="9">
    <source>
        <dbReference type="RuleBase" id="RU365104"/>
    </source>
</evidence>
<evidence type="ECO:0000256" key="4">
    <source>
        <dbReference type="ARBA" id="ARBA00022741"/>
    </source>
</evidence>
<dbReference type="NCBIfam" id="TIGR04521">
    <property type="entry name" value="ECF_ATPase_2"/>
    <property type="match status" value="1"/>
</dbReference>
<evidence type="ECO:0000256" key="2">
    <source>
        <dbReference type="ARBA" id="ARBA00022448"/>
    </source>
</evidence>
<dbReference type="PANTHER" id="PTHR43553:SF27">
    <property type="entry name" value="ENERGY-COUPLING FACTOR TRANSPORTER ATP-BINDING PROTEIN ECFA2"/>
    <property type="match status" value="1"/>
</dbReference>
<dbReference type="NCBIfam" id="TIGR01166">
    <property type="entry name" value="cbiO"/>
    <property type="match status" value="1"/>
</dbReference>
<dbReference type="PANTHER" id="PTHR43553">
    <property type="entry name" value="HEAVY METAL TRANSPORTER"/>
    <property type="match status" value="1"/>
</dbReference>
<keyword evidence="2 9" id="KW-0813">Transport</keyword>
<dbReference type="InterPro" id="IPR015856">
    <property type="entry name" value="ABC_transpr_CbiO/EcfA_su"/>
</dbReference>
<organism evidence="11 12">
    <name type="scientific">Anaerosalibacter bizertensis</name>
    <dbReference type="NCBI Taxonomy" id="932217"/>
    <lineage>
        <taxon>Bacteria</taxon>
        <taxon>Bacillati</taxon>
        <taxon>Bacillota</taxon>
        <taxon>Tissierellia</taxon>
        <taxon>Tissierellales</taxon>
        <taxon>Sporanaerobacteraceae</taxon>
        <taxon>Anaerosalibacter</taxon>
    </lineage>
</organism>
<keyword evidence="6" id="KW-1278">Translocase</keyword>
<dbReference type="InterPro" id="IPR017871">
    <property type="entry name" value="ABC_transporter-like_CS"/>
</dbReference>
<dbReference type="PROSITE" id="PS00211">
    <property type="entry name" value="ABC_TRANSPORTER_1"/>
    <property type="match status" value="1"/>
</dbReference>
<evidence type="ECO:0000256" key="5">
    <source>
        <dbReference type="ARBA" id="ARBA00022840"/>
    </source>
</evidence>
<dbReference type="RefSeq" id="WP_226808211.1">
    <property type="nucleotide sequence ID" value="NZ_JAJBNW010000037.1"/>
</dbReference>
<dbReference type="InterPro" id="IPR003439">
    <property type="entry name" value="ABC_transporter-like_ATP-bd"/>
</dbReference>
<keyword evidence="12" id="KW-1185">Reference proteome</keyword>
<dbReference type="CDD" id="cd03225">
    <property type="entry name" value="ABC_cobalt_CbiO_domain1"/>
    <property type="match status" value="1"/>
</dbReference>
<proteinExistence type="inferred from homology"/>
<dbReference type="GO" id="GO:0043190">
    <property type="term" value="C:ATP-binding cassette (ABC) transporter complex"/>
    <property type="evidence" value="ECO:0007669"/>
    <property type="project" value="TreeGrafter"/>
</dbReference>
<reference evidence="11" key="1">
    <citation type="submission" date="2022-01" db="EMBL/GenBank/DDBJ databases">
        <title>Collection of gut derived symbiotic bacterial strains cultured from healthy donors.</title>
        <authorList>
            <person name="Lin H."/>
            <person name="Kohout C."/>
            <person name="Waligurski E."/>
            <person name="Pamer E.G."/>
        </authorList>
    </citation>
    <scope>NUCLEOTIDE SEQUENCE</scope>
    <source>
        <strain evidence="11">MSK.14.39</strain>
    </source>
</reference>
<dbReference type="AlphaFoldDB" id="A0A9Q4FKD6"/>
<dbReference type="NCBIfam" id="NF010158">
    <property type="entry name" value="PRK13637.1"/>
    <property type="match status" value="1"/>
</dbReference>
<evidence type="ECO:0000259" key="10">
    <source>
        <dbReference type="PROSITE" id="PS50893"/>
    </source>
</evidence>
<evidence type="ECO:0000256" key="8">
    <source>
        <dbReference type="ARBA" id="ARBA00025157"/>
    </source>
</evidence>
<dbReference type="InterPro" id="IPR027417">
    <property type="entry name" value="P-loop_NTPase"/>
</dbReference>
<gene>
    <name evidence="11" type="ORF">L0P62_03240</name>
</gene>
<dbReference type="Gene3D" id="3.40.50.300">
    <property type="entry name" value="P-loop containing nucleotide triphosphate hydrolases"/>
    <property type="match status" value="1"/>
</dbReference>
<dbReference type="EC" id="7.-.-.-" evidence="9"/>
<dbReference type="SMART" id="SM00382">
    <property type="entry name" value="AAA"/>
    <property type="match status" value="1"/>
</dbReference>
<dbReference type="GO" id="GO:0005524">
    <property type="term" value="F:ATP binding"/>
    <property type="evidence" value="ECO:0007669"/>
    <property type="project" value="UniProtKB-UniRule"/>
</dbReference>
<dbReference type="GO" id="GO:0016887">
    <property type="term" value="F:ATP hydrolysis activity"/>
    <property type="evidence" value="ECO:0007669"/>
    <property type="project" value="InterPro"/>
</dbReference>
<dbReference type="InterPro" id="IPR050095">
    <property type="entry name" value="ECF_ABC_transporter_ATP-bd"/>
</dbReference>
<dbReference type="FunFam" id="3.40.50.300:FF:000224">
    <property type="entry name" value="Energy-coupling factor transporter ATP-binding protein EcfA"/>
    <property type="match status" value="1"/>
</dbReference>
<comment type="function">
    <text evidence="9">ATP-binding (A) component of a common energy-coupling factor (ECF) ABC-transporter complex.</text>
</comment>
<dbReference type="SUPFAM" id="SSF52540">
    <property type="entry name" value="P-loop containing nucleoside triphosphate hydrolases"/>
    <property type="match status" value="1"/>
</dbReference>
<comment type="subcellular location">
    <subcellularLocation>
        <location evidence="1 9">Cell membrane</location>
        <topology evidence="1 9">Peripheral membrane protein</topology>
    </subcellularLocation>
</comment>
<evidence type="ECO:0000256" key="7">
    <source>
        <dbReference type="ARBA" id="ARBA00023136"/>
    </source>
</evidence>
<dbReference type="GO" id="GO:0042626">
    <property type="term" value="F:ATPase-coupled transmembrane transporter activity"/>
    <property type="evidence" value="ECO:0007669"/>
    <property type="project" value="TreeGrafter"/>
</dbReference>
<evidence type="ECO:0000256" key="6">
    <source>
        <dbReference type="ARBA" id="ARBA00022967"/>
    </source>
</evidence>
<evidence type="ECO:0000313" key="11">
    <source>
        <dbReference type="EMBL" id="MCG4564456.1"/>
    </source>
</evidence>
<comment type="caution">
    <text evidence="11">The sequence shown here is derived from an EMBL/GenBank/DDBJ whole genome shotgun (WGS) entry which is preliminary data.</text>
</comment>
<dbReference type="PROSITE" id="PS50893">
    <property type="entry name" value="ABC_TRANSPORTER_2"/>
    <property type="match status" value="1"/>
</dbReference>
<keyword evidence="4 9" id="KW-0547">Nucleotide-binding</keyword>
<keyword evidence="11" id="KW-0378">Hydrolase</keyword>
<comment type="function">
    <text evidence="8">Probably part of an ABC transporter complex. Responsible for energy coupling to the transport system.</text>
</comment>
<protein>
    <recommendedName>
        <fullName evidence="9">Energy-coupling factor transporter ATP-binding protein EcfA2</fullName>
        <ecNumber evidence="9">7.-.-.-</ecNumber>
    </recommendedName>
</protein>
<evidence type="ECO:0000256" key="3">
    <source>
        <dbReference type="ARBA" id="ARBA00022475"/>
    </source>
</evidence>
<dbReference type="InterPro" id="IPR030946">
    <property type="entry name" value="EcfA2"/>
</dbReference>
<dbReference type="InterPro" id="IPR005876">
    <property type="entry name" value="Co_trans_ATP-bd"/>
</dbReference>
<keyword evidence="7 9" id="KW-0472">Membrane</keyword>
<sequence>MIIKIENLSYVYNPESPFETKALDNINLEIENGDFVGLIGHTGSGKSTLVQHLNGLIRPTRGKIIIDGLDITAKETKLRTVRQEVGLVFQYPEYQLFEETVYKDIAFGPRNLGLDEGEIDSRVKKAMELVGLDFENMRDRSPFELSGGQKRRVAIAGVVAMEPKVLILDEPTAGLDPKGRDEILGEIQNLYKKEGITIILVSHSMEDIAKLVNKIVVMSGGQIAMEGTPREVFKNGKELEKLGLGIPQVTDFMRKFKSKGNPVSDDILTIGEAKVELLKYLRRKDNA</sequence>
<dbReference type="Pfam" id="PF00005">
    <property type="entry name" value="ABC_tran"/>
    <property type="match status" value="1"/>
</dbReference>
<dbReference type="EMBL" id="JAKNID010000006">
    <property type="protein sequence ID" value="MCG4564456.1"/>
    <property type="molecule type" value="Genomic_DNA"/>
</dbReference>
<name>A0A9Q4FKD6_9FIRM</name>
<keyword evidence="3 9" id="KW-1003">Cell membrane</keyword>
<accession>A0A9Q4FKD6</accession>
<comment type="subunit">
    <text evidence="9">Forms a stable energy-coupling factor (ECF) transporter complex composed of 2 membrane-embedded substrate-binding proteins (S component), 2 ATP-binding proteins (A component) and 2 transmembrane proteins (T component).</text>
</comment>
<dbReference type="GO" id="GO:0006824">
    <property type="term" value="P:cobalt ion transport"/>
    <property type="evidence" value="ECO:0007669"/>
    <property type="project" value="InterPro"/>
</dbReference>
<dbReference type="Proteomes" id="UP001108123">
    <property type="component" value="Unassembled WGS sequence"/>
</dbReference>
<evidence type="ECO:0000313" key="12">
    <source>
        <dbReference type="Proteomes" id="UP001108123"/>
    </source>
</evidence>
<dbReference type="InterPro" id="IPR003593">
    <property type="entry name" value="AAA+_ATPase"/>
</dbReference>
<evidence type="ECO:0000256" key="1">
    <source>
        <dbReference type="ARBA" id="ARBA00004202"/>
    </source>
</evidence>
<feature type="domain" description="ABC transporter" evidence="10">
    <location>
        <begin position="3"/>
        <end position="245"/>
    </location>
</feature>
<comment type="similarity">
    <text evidence="9">Belongs to the ABC transporter superfamily. Energy-coupling factor EcfA family.</text>
</comment>
<keyword evidence="5 9" id="KW-0067">ATP-binding</keyword>